<sequence>MYQQETGKKMDLIVQFGDLGAYPGFLPKGDSSTESNENDGTLGRLLA</sequence>
<keyword evidence="3" id="KW-1185">Reference proteome</keyword>
<dbReference type="AlphaFoldDB" id="A0AAW9RV80"/>
<evidence type="ECO:0000313" key="3">
    <source>
        <dbReference type="Proteomes" id="UP001403385"/>
    </source>
</evidence>
<reference evidence="2 3" key="1">
    <citation type="submission" date="2024-04" db="EMBL/GenBank/DDBJ databases">
        <title>Novel genus in family Flammeovirgaceae.</title>
        <authorList>
            <person name="Nguyen T.H."/>
            <person name="Vuong T.Q."/>
            <person name="Le H."/>
            <person name="Kim S.-G."/>
        </authorList>
    </citation>
    <scope>NUCLEOTIDE SEQUENCE [LARGE SCALE GENOMIC DNA]</scope>
    <source>
        <strain evidence="2 3">JCM 23209</strain>
    </source>
</reference>
<name>A0AAW9RV80_9BACT</name>
<proteinExistence type="predicted"/>
<protein>
    <submittedName>
        <fullName evidence="2">Uncharacterized protein</fullName>
    </submittedName>
</protein>
<evidence type="ECO:0000256" key="1">
    <source>
        <dbReference type="SAM" id="MobiDB-lite"/>
    </source>
</evidence>
<accession>A0AAW9RV80</accession>
<feature type="region of interest" description="Disordered" evidence="1">
    <location>
        <begin position="25"/>
        <end position="47"/>
    </location>
</feature>
<dbReference type="Proteomes" id="UP001403385">
    <property type="component" value="Unassembled WGS sequence"/>
</dbReference>
<comment type="caution">
    <text evidence="2">The sequence shown here is derived from an EMBL/GenBank/DDBJ whole genome shotgun (WGS) entry which is preliminary data.</text>
</comment>
<dbReference type="RefSeq" id="WP_346821578.1">
    <property type="nucleotide sequence ID" value="NZ_JBDKWZ010000006.1"/>
</dbReference>
<dbReference type="EMBL" id="JBDKWZ010000006">
    <property type="protein sequence ID" value="MEN7548802.1"/>
    <property type="molecule type" value="Genomic_DNA"/>
</dbReference>
<feature type="compositionally biased region" description="Polar residues" evidence="1">
    <location>
        <begin position="30"/>
        <end position="39"/>
    </location>
</feature>
<evidence type="ECO:0000313" key="2">
    <source>
        <dbReference type="EMBL" id="MEN7548802.1"/>
    </source>
</evidence>
<organism evidence="2 3">
    <name type="scientific">Rapidithrix thailandica</name>
    <dbReference type="NCBI Taxonomy" id="413964"/>
    <lineage>
        <taxon>Bacteria</taxon>
        <taxon>Pseudomonadati</taxon>
        <taxon>Bacteroidota</taxon>
        <taxon>Cytophagia</taxon>
        <taxon>Cytophagales</taxon>
        <taxon>Flammeovirgaceae</taxon>
        <taxon>Rapidithrix</taxon>
    </lineage>
</organism>
<gene>
    <name evidence="2" type="ORF">AAG747_12850</name>
</gene>